<organism evidence="1">
    <name type="scientific">Brassica napus</name>
    <name type="common">Rape</name>
    <dbReference type="NCBI Taxonomy" id="3708"/>
    <lineage>
        <taxon>Eukaryota</taxon>
        <taxon>Viridiplantae</taxon>
        <taxon>Streptophyta</taxon>
        <taxon>Embryophyta</taxon>
        <taxon>Tracheophyta</taxon>
        <taxon>Spermatophyta</taxon>
        <taxon>Magnoliopsida</taxon>
        <taxon>eudicotyledons</taxon>
        <taxon>Gunneridae</taxon>
        <taxon>Pentapetalae</taxon>
        <taxon>rosids</taxon>
        <taxon>malvids</taxon>
        <taxon>Brassicales</taxon>
        <taxon>Brassicaceae</taxon>
        <taxon>Brassiceae</taxon>
        <taxon>Brassica</taxon>
    </lineage>
</organism>
<protein>
    <submittedName>
        <fullName evidence="1">(rape) hypothetical protein</fullName>
    </submittedName>
</protein>
<feature type="non-terminal residue" evidence="1">
    <location>
        <position position="1"/>
    </location>
</feature>
<dbReference type="Proteomes" id="UP001295469">
    <property type="component" value="Chromosome C07"/>
</dbReference>
<proteinExistence type="predicted"/>
<gene>
    <name evidence="1" type="ORF">DARMORV10_C07P34230.1</name>
</gene>
<dbReference type="AlphaFoldDB" id="A0A816MK60"/>
<sequence length="60" mass="6979">CSGYHVCLTRKRSPVRSRSAPVIFAFSHICNAIKKRKHVIDSRLIKKFNNLLVRQTENKL</sequence>
<reference evidence="1" key="1">
    <citation type="submission" date="2021-01" db="EMBL/GenBank/DDBJ databases">
        <authorList>
            <consortium name="Genoscope - CEA"/>
            <person name="William W."/>
        </authorList>
    </citation>
    <scope>NUCLEOTIDE SEQUENCE</scope>
</reference>
<feature type="non-terminal residue" evidence="1">
    <location>
        <position position="60"/>
    </location>
</feature>
<accession>A0A816MK60</accession>
<name>A0A816MK60_BRANA</name>
<dbReference type="EMBL" id="HG994371">
    <property type="protein sequence ID" value="CAF2001587.1"/>
    <property type="molecule type" value="Genomic_DNA"/>
</dbReference>
<evidence type="ECO:0000313" key="1">
    <source>
        <dbReference type="EMBL" id="CAF2001587.1"/>
    </source>
</evidence>